<reference evidence="1" key="1">
    <citation type="submission" date="2021-01" db="EMBL/GenBank/DDBJ databases">
        <authorList>
            <person name="Corre E."/>
            <person name="Pelletier E."/>
            <person name="Niang G."/>
            <person name="Scheremetjew M."/>
            <person name="Finn R."/>
            <person name="Kale V."/>
            <person name="Holt S."/>
            <person name="Cochrane G."/>
            <person name="Meng A."/>
            <person name="Brown T."/>
            <person name="Cohen L."/>
        </authorList>
    </citation>
    <scope>NUCLEOTIDE SEQUENCE</scope>
    <source>
        <strain evidence="1">CCMP1594</strain>
    </source>
</reference>
<gene>
    <name evidence="1" type="ORF">EGYM00163_LOCUS40055</name>
</gene>
<protein>
    <submittedName>
        <fullName evidence="1">Uncharacterized protein</fullName>
    </submittedName>
</protein>
<accession>A0A7S4G8W5</accession>
<dbReference type="EMBL" id="HBJA01116413">
    <property type="protein sequence ID" value="CAE0828778.1"/>
    <property type="molecule type" value="Transcribed_RNA"/>
</dbReference>
<dbReference type="AlphaFoldDB" id="A0A7S4G8W5"/>
<evidence type="ECO:0000313" key="1">
    <source>
        <dbReference type="EMBL" id="CAE0828778.1"/>
    </source>
</evidence>
<organism evidence="1">
    <name type="scientific">Eutreptiella gymnastica</name>
    <dbReference type="NCBI Taxonomy" id="73025"/>
    <lineage>
        <taxon>Eukaryota</taxon>
        <taxon>Discoba</taxon>
        <taxon>Euglenozoa</taxon>
        <taxon>Euglenida</taxon>
        <taxon>Spirocuta</taxon>
        <taxon>Euglenophyceae</taxon>
        <taxon>Eutreptiales</taxon>
        <taxon>Eutreptiaceae</taxon>
        <taxon>Eutreptiella</taxon>
    </lineage>
</organism>
<sequence length="160" mass="17925">MKQGFPDPFQERAHSSCMELTKGHPAKRCDWQRQGRGSCANSLTDGNAWPVRLCSNEAYAEKDQQEATKAREAYLVEAKIPSSTIAPPHWPPHQKPSAQKQICSVLFMPFGIVDQAGLHHAIGRKQQIVLPNLTAVTLLKEQLQRHIHKTAPPCIRTMAR</sequence>
<name>A0A7S4G8W5_9EUGL</name>
<proteinExistence type="predicted"/>